<dbReference type="GO" id="GO:0016787">
    <property type="term" value="F:hydrolase activity"/>
    <property type="evidence" value="ECO:0007669"/>
    <property type="project" value="UniProtKB-KW"/>
</dbReference>
<dbReference type="PANTHER" id="PTHR48081">
    <property type="entry name" value="AB HYDROLASE SUPERFAMILY PROTEIN C4A8.06C"/>
    <property type="match status" value="1"/>
</dbReference>
<keyword evidence="1" id="KW-0378">Hydrolase</keyword>
<comment type="caution">
    <text evidence="3">The sequence shown here is derived from an EMBL/GenBank/DDBJ whole genome shotgun (WGS) entry which is preliminary data.</text>
</comment>
<accession>S9SX09</accession>
<dbReference type="Gene3D" id="3.40.50.1820">
    <property type="entry name" value="alpha/beta hydrolase"/>
    <property type="match status" value="1"/>
</dbReference>
<dbReference type="PANTHER" id="PTHR48081:SF6">
    <property type="entry name" value="PEPTIDASE S9 PROLYL OLIGOPEPTIDASE CATALYTIC DOMAIN-CONTAINING PROTEIN"/>
    <property type="match status" value="1"/>
</dbReference>
<dbReference type="eggNOG" id="COG0657">
    <property type="taxonomic scope" value="Bacteria"/>
</dbReference>
<protein>
    <submittedName>
        <fullName evidence="3">Lipase</fullName>
    </submittedName>
</protein>
<evidence type="ECO:0000313" key="3">
    <source>
        <dbReference type="EMBL" id="EPY08633.1"/>
    </source>
</evidence>
<dbReference type="AlphaFoldDB" id="S9SX09"/>
<evidence type="ECO:0000313" key="4">
    <source>
        <dbReference type="Proteomes" id="UP000015344"/>
    </source>
</evidence>
<dbReference type="InterPro" id="IPR029058">
    <property type="entry name" value="AB_hydrolase_fold"/>
</dbReference>
<evidence type="ECO:0000259" key="2">
    <source>
        <dbReference type="Pfam" id="PF20434"/>
    </source>
</evidence>
<organism evidence="3 4">
    <name type="scientific">Paenibacillus alvei TS-15</name>
    <dbReference type="NCBI Taxonomy" id="1117108"/>
    <lineage>
        <taxon>Bacteria</taxon>
        <taxon>Bacillati</taxon>
        <taxon>Bacillota</taxon>
        <taxon>Bacilli</taxon>
        <taxon>Bacillales</taxon>
        <taxon>Paenibacillaceae</taxon>
        <taxon>Paenibacillus</taxon>
    </lineage>
</organism>
<dbReference type="InterPro" id="IPR049492">
    <property type="entry name" value="BD-FAE-like_dom"/>
</dbReference>
<dbReference type="SUPFAM" id="SSF53474">
    <property type="entry name" value="alpha/beta-Hydrolases"/>
    <property type="match status" value="1"/>
</dbReference>
<dbReference type="Pfam" id="PF20434">
    <property type="entry name" value="BD-FAE"/>
    <property type="match status" value="1"/>
</dbReference>
<dbReference type="InterPro" id="IPR050300">
    <property type="entry name" value="GDXG_lipolytic_enzyme"/>
</dbReference>
<gene>
    <name evidence="3" type="ORF">PAALTS15_03627</name>
</gene>
<evidence type="ECO:0000256" key="1">
    <source>
        <dbReference type="ARBA" id="ARBA00022801"/>
    </source>
</evidence>
<reference evidence="3 4" key="1">
    <citation type="submission" date="2013-05" db="EMBL/GenBank/DDBJ databases">
        <authorList>
            <person name="Strain E.A."/>
            <person name="Brown E."/>
            <person name="Allard M.W."/>
            <person name="Luo Y.L."/>
        </authorList>
    </citation>
    <scope>NUCLEOTIDE SEQUENCE [LARGE SCALE GENOMIC DNA]</scope>
    <source>
        <strain evidence="3 4">TS-15</strain>
    </source>
</reference>
<dbReference type="Proteomes" id="UP000015344">
    <property type="component" value="Unassembled WGS sequence"/>
</dbReference>
<dbReference type="RefSeq" id="WP_021258282.1">
    <property type="nucleotide sequence ID" value="NZ_ATMT01000012.1"/>
</dbReference>
<dbReference type="EMBL" id="ATMT01000012">
    <property type="protein sequence ID" value="EPY08633.1"/>
    <property type="molecule type" value="Genomic_DNA"/>
</dbReference>
<name>S9SX09_PAEAL</name>
<dbReference type="PATRIC" id="fig|1117108.3.peg.750"/>
<feature type="domain" description="BD-FAE-like" evidence="2">
    <location>
        <begin position="81"/>
        <end position="274"/>
    </location>
</feature>
<sequence length="340" mass="38854">MKLKRKMISILLFSVLSIIIVALLAVNISPKPVSYLTRTIFDHSEKAMLYPRKSNYEELKAKVVTQTDLIYPSEHKNNSFDLILPKGKNNVPILFWVHGGAFVGGDKRDCLEYLEMIATHGYAVVNMNYERTPEVVHPTPIKQMTELVRYVASQAEEHSIDLQRVFIGGDSAGAQIAGEFTNVQNNPAVQESLHMKPVLKSEQIKGYISFSGLLNLKEYDETDSGLGNFLFRQTAWAYFEDRSWKESTSVAMASLIGNITASFPPTYMTDGNTNSFEKQMPELKTELEKWNIPVEMTYFTKEAATLQHEYQFDFSIKEANVNFDHVVLFLENYKDRQHRL</sequence>
<proteinExistence type="predicted"/>